<sequence length="119" mass="12490">MPTNEGTTTSRLMLAGTCATAMRSAAPASTYASLSRRADRVLGDLCAFPVISPACDSVPMFQTTVAGCCSLRPEVGRQYARRSAQAVLSMLNACSINAVLVSSSARTAYLACSSWRCAK</sequence>
<protein>
    <submittedName>
        <fullName evidence="1">Uncharacterized protein</fullName>
    </submittedName>
</protein>
<name>M2N994_BAUPA</name>
<dbReference type="Proteomes" id="UP000011761">
    <property type="component" value="Unassembled WGS sequence"/>
</dbReference>
<dbReference type="AlphaFoldDB" id="M2N994"/>
<accession>M2N994</accession>
<gene>
    <name evidence="1" type="ORF">BAUCODRAFT_539509</name>
</gene>
<dbReference type="EMBL" id="KB445557">
    <property type="protein sequence ID" value="EMC95390.1"/>
    <property type="molecule type" value="Genomic_DNA"/>
</dbReference>
<dbReference type="HOGENOM" id="CLU_2061080_0_0_1"/>
<dbReference type="RefSeq" id="XP_007677874.1">
    <property type="nucleotide sequence ID" value="XM_007679684.1"/>
</dbReference>
<organism evidence="1 2">
    <name type="scientific">Baudoinia panamericana (strain UAMH 10762)</name>
    <name type="common">Angels' share fungus</name>
    <name type="synonym">Baudoinia compniacensis (strain UAMH 10762)</name>
    <dbReference type="NCBI Taxonomy" id="717646"/>
    <lineage>
        <taxon>Eukaryota</taxon>
        <taxon>Fungi</taxon>
        <taxon>Dikarya</taxon>
        <taxon>Ascomycota</taxon>
        <taxon>Pezizomycotina</taxon>
        <taxon>Dothideomycetes</taxon>
        <taxon>Dothideomycetidae</taxon>
        <taxon>Mycosphaerellales</taxon>
        <taxon>Teratosphaeriaceae</taxon>
        <taxon>Baudoinia</taxon>
    </lineage>
</organism>
<evidence type="ECO:0000313" key="2">
    <source>
        <dbReference type="Proteomes" id="UP000011761"/>
    </source>
</evidence>
<dbReference type="KEGG" id="bcom:BAUCODRAFT_539509"/>
<evidence type="ECO:0000313" key="1">
    <source>
        <dbReference type="EMBL" id="EMC95390.1"/>
    </source>
</evidence>
<dbReference type="GeneID" id="19115292"/>
<reference evidence="1 2" key="1">
    <citation type="journal article" date="2012" name="PLoS Pathog.">
        <title>Diverse lifestyles and strategies of plant pathogenesis encoded in the genomes of eighteen Dothideomycetes fungi.</title>
        <authorList>
            <person name="Ohm R.A."/>
            <person name="Feau N."/>
            <person name="Henrissat B."/>
            <person name="Schoch C.L."/>
            <person name="Horwitz B.A."/>
            <person name="Barry K.W."/>
            <person name="Condon B.J."/>
            <person name="Copeland A.C."/>
            <person name="Dhillon B."/>
            <person name="Glaser F."/>
            <person name="Hesse C.N."/>
            <person name="Kosti I."/>
            <person name="LaButti K."/>
            <person name="Lindquist E.A."/>
            <person name="Lucas S."/>
            <person name="Salamov A.A."/>
            <person name="Bradshaw R.E."/>
            <person name="Ciuffetti L."/>
            <person name="Hamelin R.C."/>
            <person name="Kema G.H.J."/>
            <person name="Lawrence C."/>
            <person name="Scott J.A."/>
            <person name="Spatafora J.W."/>
            <person name="Turgeon B.G."/>
            <person name="de Wit P.J.G.M."/>
            <person name="Zhong S."/>
            <person name="Goodwin S.B."/>
            <person name="Grigoriev I.V."/>
        </authorList>
    </citation>
    <scope>NUCLEOTIDE SEQUENCE [LARGE SCALE GENOMIC DNA]</scope>
    <source>
        <strain evidence="1 2">UAMH 10762</strain>
    </source>
</reference>
<keyword evidence="2" id="KW-1185">Reference proteome</keyword>
<proteinExistence type="predicted"/>